<reference evidence="3 4" key="1">
    <citation type="journal article" date="2006" name="J. Bacteriol.">
        <title>The genome sequence of the obligately chemolithoautotrophic, facultatively anaerobic bacterium Thiobacillus denitrificans.</title>
        <authorList>
            <person name="Beller H.R."/>
            <person name="Chain P.S."/>
            <person name="Letain T.E."/>
            <person name="Chakicherla A."/>
            <person name="Larimer F.W."/>
            <person name="Richardson P.M."/>
            <person name="Coleman M.A."/>
            <person name="Wood A.P."/>
            <person name="Kelly D.P."/>
        </authorList>
    </citation>
    <scope>NUCLEOTIDE SEQUENCE [LARGE SCALE GENOMIC DNA]</scope>
    <source>
        <strain evidence="3 4">ATCC 25259</strain>
    </source>
</reference>
<evidence type="ECO:0000313" key="4">
    <source>
        <dbReference type="Proteomes" id="UP000008291"/>
    </source>
</evidence>
<dbReference type="AlphaFoldDB" id="Q3SMB5"/>
<feature type="region of interest" description="Disordered" evidence="1">
    <location>
        <begin position="44"/>
        <end position="102"/>
    </location>
</feature>
<accession>Q3SMB5</accession>
<name>Q3SMB5_THIDA</name>
<feature type="compositionally biased region" description="Low complexity" evidence="1">
    <location>
        <begin position="49"/>
        <end position="102"/>
    </location>
</feature>
<feature type="compositionally biased region" description="Low complexity" evidence="1">
    <location>
        <begin position="160"/>
        <end position="175"/>
    </location>
</feature>
<sequence>MSYRTTCPQCASIFRLGDAQLAAAAGWAQCSVCGAKFDVRPSLRMEDGSPLPSTSAAAPTPSAAAPRSEAPADVPAAPAEPADAAASAPAQAAPEQAPSELAAAETLAGDEDLAQGIVQREHGHELDSIILIDPDAAPPDDPGPLPQIPPAGASYPPPAAATARPATPTVTRPATIEPANPPLRAPADAQPPAPPRRRAGARARSRRGLRAAASLVLLAGLLAQSAFFLRDTVVSQLPQTRPVFERVCATLGCTLALPRKLALLQIVGSDLQTEAGGGHRLVLTLGNRADHVQAWPLLVLTLTDQRDRPLSRRSFAPSEYLGDPARIAAGLAPRSEEALSLPLDVSGPAPMGFDLKLAY</sequence>
<dbReference type="OrthoDB" id="5294582at2"/>
<protein>
    <recommendedName>
        <fullName evidence="2">Zinc finger/thioredoxin putative domain-containing protein</fullName>
    </recommendedName>
</protein>
<keyword evidence="4" id="KW-1185">Reference proteome</keyword>
<feature type="region of interest" description="Disordered" evidence="1">
    <location>
        <begin position="132"/>
        <end position="205"/>
    </location>
</feature>
<dbReference type="NCBIfam" id="TIGR02098">
    <property type="entry name" value="MJ0042_CXXC"/>
    <property type="match status" value="1"/>
</dbReference>
<evidence type="ECO:0000259" key="2">
    <source>
        <dbReference type="Pfam" id="PF13717"/>
    </source>
</evidence>
<dbReference type="InterPro" id="IPR011723">
    <property type="entry name" value="Znf/thioredoxin_put"/>
</dbReference>
<proteinExistence type="predicted"/>
<dbReference type="eggNOG" id="ENOG5030T5U">
    <property type="taxonomic scope" value="Bacteria"/>
</dbReference>
<evidence type="ECO:0000313" key="3">
    <source>
        <dbReference type="EMBL" id="AAZ96132.1"/>
    </source>
</evidence>
<dbReference type="InterPro" id="IPR021834">
    <property type="entry name" value="DUF3426"/>
</dbReference>
<gene>
    <name evidence="3" type="ordered locus">Tbd_0179</name>
</gene>
<feature type="compositionally biased region" description="Pro residues" evidence="1">
    <location>
        <begin position="179"/>
        <end position="194"/>
    </location>
</feature>
<dbReference type="Proteomes" id="UP000008291">
    <property type="component" value="Chromosome"/>
</dbReference>
<dbReference type="EMBL" id="CP000116">
    <property type="protein sequence ID" value="AAZ96132.1"/>
    <property type="molecule type" value="Genomic_DNA"/>
</dbReference>
<evidence type="ECO:0000256" key="1">
    <source>
        <dbReference type="SAM" id="MobiDB-lite"/>
    </source>
</evidence>
<feature type="compositionally biased region" description="Basic residues" evidence="1">
    <location>
        <begin position="195"/>
        <end position="205"/>
    </location>
</feature>
<dbReference type="Pfam" id="PF13717">
    <property type="entry name" value="Zn_ribbon_4"/>
    <property type="match status" value="1"/>
</dbReference>
<organism evidence="3 4">
    <name type="scientific">Thiobacillus denitrificans (strain ATCC 25259 / T1)</name>
    <dbReference type="NCBI Taxonomy" id="292415"/>
    <lineage>
        <taxon>Bacteria</taxon>
        <taxon>Pseudomonadati</taxon>
        <taxon>Pseudomonadota</taxon>
        <taxon>Betaproteobacteria</taxon>
        <taxon>Nitrosomonadales</taxon>
        <taxon>Thiobacillaceae</taxon>
        <taxon>Thiobacillus</taxon>
    </lineage>
</organism>
<feature type="domain" description="Zinc finger/thioredoxin putative" evidence="2">
    <location>
        <begin position="4"/>
        <end position="37"/>
    </location>
</feature>
<dbReference type="KEGG" id="tbd:Tbd_0179"/>
<dbReference type="RefSeq" id="WP_011310692.1">
    <property type="nucleotide sequence ID" value="NC_007404.1"/>
</dbReference>
<dbReference type="HOGENOM" id="CLU_036053_4_0_4"/>
<dbReference type="STRING" id="292415.Tbd_0179"/>
<dbReference type="Pfam" id="PF11906">
    <property type="entry name" value="DUF3426"/>
    <property type="match status" value="1"/>
</dbReference>
<feature type="compositionally biased region" description="Pro residues" evidence="1">
    <location>
        <begin position="136"/>
        <end position="159"/>
    </location>
</feature>